<name>A0A0E9QNH3_ANGAN</name>
<organism evidence="2">
    <name type="scientific">Anguilla anguilla</name>
    <name type="common">European freshwater eel</name>
    <name type="synonym">Muraena anguilla</name>
    <dbReference type="NCBI Taxonomy" id="7936"/>
    <lineage>
        <taxon>Eukaryota</taxon>
        <taxon>Metazoa</taxon>
        <taxon>Chordata</taxon>
        <taxon>Craniata</taxon>
        <taxon>Vertebrata</taxon>
        <taxon>Euteleostomi</taxon>
        <taxon>Actinopterygii</taxon>
        <taxon>Neopterygii</taxon>
        <taxon>Teleostei</taxon>
        <taxon>Anguilliformes</taxon>
        <taxon>Anguillidae</taxon>
        <taxon>Anguilla</taxon>
    </lineage>
</organism>
<dbReference type="AlphaFoldDB" id="A0A0E9QNH3"/>
<evidence type="ECO:0000313" key="2">
    <source>
        <dbReference type="EMBL" id="JAH18471.1"/>
    </source>
</evidence>
<evidence type="ECO:0000256" key="1">
    <source>
        <dbReference type="SAM" id="MobiDB-lite"/>
    </source>
</evidence>
<sequence>MVSSEHQLGYPPDKKHHNLTD</sequence>
<reference evidence="2" key="2">
    <citation type="journal article" date="2015" name="Fish Shellfish Immunol.">
        <title>Early steps in the European eel (Anguilla anguilla)-Vibrio vulnificus interaction in the gills: Role of the RtxA13 toxin.</title>
        <authorList>
            <person name="Callol A."/>
            <person name="Pajuelo D."/>
            <person name="Ebbesson L."/>
            <person name="Teles M."/>
            <person name="MacKenzie S."/>
            <person name="Amaro C."/>
        </authorList>
    </citation>
    <scope>NUCLEOTIDE SEQUENCE</scope>
</reference>
<accession>A0A0E9QNH3</accession>
<proteinExistence type="predicted"/>
<reference evidence="2" key="1">
    <citation type="submission" date="2014-11" db="EMBL/GenBank/DDBJ databases">
        <authorList>
            <person name="Amaro Gonzalez C."/>
        </authorList>
    </citation>
    <scope>NUCLEOTIDE SEQUENCE</scope>
</reference>
<dbReference type="EMBL" id="GBXM01090106">
    <property type="protein sequence ID" value="JAH18471.1"/>
    <property type="molecule type" value="Transcribed_RNA"/>
</dbReference>
<feature type="region of interest" description="Disordered" evidence="1">
    <location>
        <begin position="1"/>
        <end position="21"/>
    </location>
</feature>
<protein>
    <submittedName>
        <fullName evidence="2">Uncharacterized protein</fullName>
    </submittedName>
</protein>